<evidence type="ECO:0000313" key="1">
    <source>
        <dbReference type="EMBL" id="MBX56523.1"/>
    </source>
</evidence>
<protein>
    <submittedName>
        <fullName evidence="1">Uncharacterized protein</fullName>
    </submittedName>
</protein>
<proteinExistence type="predicted"/>
<organism evidence="1">
    <name type="scientific">Rhizophora mucronata</name>
    <name type="common">Asiatic mangrove</name>
    <dbReference type="NCBI Taxonomy" id="61149"/>
    <lineage>
        <taxon>Eukaryota</taxon>
        <taxon>Viridiplantae</taxon>
        <taxon>Streptophyta</taxon>
        <taxon>Embryophyta</taxon>
        <taxon>Tracheophyta</taxon>
        <taxon>Spermatophyta</taxon>
        <taxon>Magnoliopsida</taxon>
        <taxon>eudicotyledons</taxon>
        <taxon>Gunneridae</taxon>
        <taxon>Pentapetalae</taxon>
        <taxon>rosids</taxon>
        <taxon>fabids</taxon>
        <taxon>Malpighiales</taxon>
        <taxon>Rhizophoraceae</taxon>
        <taxon>Rhizophora</taxon>
    </lineage>
</organism>
<sequence>MVSLTNKPLKCLLTWGFSFYHESREWSRQLFVFMIESIFISYQEKIC</sequence>
<accession>A0A2P2PP69</accession>
<reference evidence="1" key="1">
    <citation type="submission" date="2018-02" db="EMBL/GenBank/DDBJ databases">
        <title>Rhizophora mucronata_Transcriptome.</title>
        <authorList>
            <person name="Meera S.P."/>
            <person name="Sreeshan A."/>
            <person name="Augustine A."/>
        </authorList>
    </citation>
    <scope>NUCLEOTIDE SEQUENCE</scope>
    <source>
        <tissue evidence="1">Leaf</tissue>
    </source>
</reference>
<name>A0A2P2PP69_RHIMU</name>
<dbReference type="EMBL" id="GGEC01076039">
    <property type="protein sequence ID" value="MBX56523.1"/>
    <property type="molecule type" value="Transcribed_RNA"/>
</dbReference>
<dbReference type="AlphaFoldDB" id="A0A2P2PP69"/>